<feature type="binding site" evidence="5 7">
    <location>
        <position position="313"/>
    </location>
    <ligand>
        <name>substrate</name>
    </ligand>
</feature>
<dbReference type="EMBL" id="POWF01000001">
    <property type="protein sequence ID" value="PNQ74854.1"/>
    <property type="molecule type" value="Genomic_DNA"/>
</dbReference>
<dbReference type="GO" id="GO:0030632">
    <property type="term" value="P:D-alanine biosynthetic process"/>
    <property type="evidence" value="ECO:0007669"/>
    <property type="project" value="UniProtKB-UniRule"/>
</dbReference>
<sequence length="368" mass="41057">MAKVHETVLEIDLKALKHNFHFIKSKLLPDTKILAVVKAFAYGSDSIEVAKCLENLAVDYLAVAYVKEGVALREAGIKLPILVLHPQSVNFKTLIDYCLEPSIYSFFVLDTFLELVTKEKLQDYPIHLKFNTGLNRLGFKSPDVESVMTKINNSDSLKVKSVFSHLAASEDIDEKAFSENQIKAFKEIISNIEPYLDYKPIYHLCNTSGIMNYPHAHFDMVRTGIGLYGFGNSDKIDTQLKPIATLKSIISQIHQLDAGESVGYNRAFRASKPMRSATIPIGHADGIGRQYGNQKGFVTVRDHKAPIIGNVCMDMLMVDITDIPCQEGDEVVLFGKSPSAVSFSQTTQSISYEIITGISQRVKRVYLK</sequence>
<comment type="pathway">
    <text evidence="5">Amino-acid biosynthesis; D-alanine biosynthesis; D-alanine from L-alanine: step 1/1.</text>
</comment>
<reference evidence="9 10" key="1">
    <citation type="submission" date="2018-01" db="EMBL/GenBank/DDBJ databases">
        <title>The draft genome of Hanstruepera neustonica JCM19743.</title>
        <authorList>
            <person name="He R.-H."/>
            <person name="Du Z.-J."/>
        </authorList>
    </citation>
    <scope>NUCLEOTIDE SEQUENCE [LARGE SCALE GENOMIC DNA]</scope>
    <source>
        <strain evidence="9 10">JCM19743</strain>
    </source>
</reference>
<dbReference type="RefSeq" id="WP_103051287.1">
    <property type="nucleotide sequence ID" value="NZ_POWF01000001.1"/>
</dbReference>
<dbReference type="Proteomes" id="UP000236641">
    <property type="component" value="Unassembled WGS sequence"/>
</dbReference>
<dbReference type="PRINTS" id="PR00992">
    <property type="entry name" value="ALARACEMASE"/>
</dbReference>
<dbReference type="NCBIfam" id="TIGR00492">
    <property type="entry name" value="alr"/>
    <property type="match status" value="1"/>
</dbReference>
<dbReference type="SUPFAM" id="SSF51419">
    <property type="entry name" value="PLP-binding barrel"/>
    <property type="match status" value="1"/>
</dbReference>
<dbReference type="SMART" id="SM01005">
    <property type="entry name" value="Ala_racemase_C"/>
    <property type="match status" value="1"/>
</dbReference>
<keyword evidence="4 5" id="KW-0413">Isomerase</keyword>
<dbReference type="InterPro" id="IPR000821">
    <property type="entry name" value="Ala_racemase"/>
</dbReference>
<dbReference type="Pfam" id="PF00842">
    <property type="entry name" value="Ala_racemase_C"/>
    <property type="match status" value="1"/>
</dbReference>
<dbReference type="InterPro" id="IPR029066">
    <property type="entry name" value="PLP-binding_barrel"/>
</dbReference>
<keyword evidence="3 5" id="KW-0663">Pyridoxal phosphate</keyword>
<feature type="binding site" evidence="5 7">
    <location>
        <position position="136"/>
    </location>
    <ligand>
        <name>substrate</name>
    </ligand>
</feature>
<organism evidence="9 10">
    <name type="scientific">Hanstruepera neustonica</name>
    <dbReference type="NCBI Taxonomy" id="1445657"/>
    <lineage>
        <taxon>Bacteria</taxon>
        <taxon>Pseudomonadati</taxon>
        <taxon>Bacteroidota</taxon>
        <taxon>Flavobacteriia</taxon>
        <taxon>Flavobacteriales</taxon>
        <taxon>Flavobacteriaceae</taxon>
        <taxon>Hanstruepera</taxon>
    </lineage>
</organism>
<dbReference type="InterPro" id="IPR011079">
    <property type="entry name" value="Ala_racemase_C"/>
</dbReference>
<comment type="caution">
    <text evidence="9">The sequence shown here is derived from an EMBL/GenBank/DDBJ whole genome shotgun (WGS) entry which is preliminary data.</text>
</comment>
<dbReference type="EC" id="5.1.1.1" evidence="5"/>
<feature type="domain" description="Alanine racemase C-terminal" evidence="8">
    <location>
        <begin position="243"/>
        <end position="367"/>
    </location>
</feature>
<comment type="function">
    <text evidence="5">Catalyzes the interconversion of L-alanine and D-alanine. May also act on other amino acids.</text>
</comment>
<dbReference type="CDD" id="cd00430">
    <property type="entry name" value="PLPDE_III_AR"/>
    <property type="match status" value="1"/>
</dbReference>
<name>A0A2K1E3H9_9FLAO</name>
<dbReference type="FunFam" id="3.20.20.10:FF:000002">
    <property type="entry name" value="Alanine racemase"/>
    <property type="match status" value="1"/>
</dbReference>
<dbReference type="InterPro" id="IPR001608">
    <property type="entry name" value="Ala_racemase_N"/>
</dbReference>
<evidence type="ECO:0000256" key="5">
    <source>
        <dbReference type="HAMAP-Rule" id="MF_01201"/>
    </source>
</evidence>
<dbReference type="HAMAP" id="MF_01201">
    <property type="entry name" value="Ala_racemase"/>
    <property type="match status" value="1"/>
</dbReference>
<dbReference type="PANTHER" id="PTHR30511:SF0">
    <property type="entry name" value="ALANINE RACEMASE, CATABOLIC-RELATED"/>
    <property type="match status" value="1"/>
</dbReference>
<dbReference type="OrthoDB" id="9801978at2"/>
<dbReference type="Gene3D" id="3.20.20.10">
    <property type="entry name" value="Alanine racemase"/>
    <property type="match status" value="1"/>
</dbReference>
<dbReference type="SUPFAM" id="SSF50621">
    <property type="entry name" value="Alanine racemase C-terminal domain-like"/>
    <property type="match status" value="1"/>
</dbReference>
<evidence type="ECO:0000256" key="6">
    <source>
        <dbReference type="PIRSR" id="PIRSR600821-50"/>
    </source>
</evidence>
<evidence type="ECO:0000256" key="2">
    <source>
        <dbReference type="ARBA" id="ARBA00001933"/>
    </source>
</evidence>
<feature type="active site" description="Proton acceptor; specific for L-alanine" evidence="5">
    <location>
        <position position="264"/>
    </location>
</feature>
<dbReference type="PANTHER" id="PTHR30511">
    <property type="entry name" value="ALANINE RACEMASE"/>
    <property type="match status" value="1"/>
</dbReference>
<dbReference type="Gene3D" id="2.40.37.10">
    <property type="entry name" value="Lyase, Ornithine Decarboxylase, Chain A, domain 1"/>
    <property type="match status" value="1"/>
</dbReference>
<feature type="modified residue" description="N6-(pyridoxal phosphate)lysine" evidence="5 6">
    <location>
        <position position="38"/>
    </location>
</feature>
<evidence type="ECO:0000256" key="3">
    <source>
        <dbReference type="ARBA" id="ARBA00022898"/>
    </source>
</evidence>
<dbReference type="GO" id="GO:0005829">
    <property type="term" value="C:cytosol"/>
    <property type="evidence" value="ECO:0007669"/>
    <property type="project" value="TreeGrafter"/>
</dbReference>
<dbReference type="InterPro" id="IPR009006">
    <property type="entry name" value="Ala_racemase/Decarboxylase_C"/>
</dbReference>
<evidence type="ECO:0000256" key="7">
    <source>
        <dbReference type="PIRSR" id="PIRSR600821-52"/>
    </source>
</evidence>
<accession>A0A2K1E3H9</accession>
<evidence type="ECO:0000259" key="8">
    <source>
        <dbReference type="SMART" id="SM01005"/>
    </source>
</evidence>
<evidence type="ECO:0000256" key="4">
    <source>
        <dbReference type="ARBA" id="ARBA00023235"/>
    </source>
</evidence>
<dbReference type="AlphaFoldDB" id="A0A2K1E3H9"/>
<keyword evidence="10" id="KW-1185">Reference proteome</keyword>
<comment type="catalytic activity">
    <reaction evidence="1 5">
        <text>L-alanine = D-alanine</text>
        <dbReference type="Rhea" id="RHEA:20249"/>
        <dbReference type="ChEBI" id="CHEBI:57416"/>
        <dbReference type="ChEBI" id="CHEBI:57972"/>
        <dbReference type="EC" id="5.1.1.1"/>
    </reaction>
</comment>
<comment type="similarity">
    <text evidence="5">Belongs to the alanine racemase family.</text>
</comment>
<dbReference type="Pfam" id="PF01168">
    <property type="entry name" value="Ala_racemase_N"/>
    <property type="match status" value="1"/>
</dbReference>
<protein>
    <recommendedName>
        <fullName evidence="5">Alanine racemase</fullName>
        <ecNumber evidence="5">5.1.1.1</ecNumber>
    </recommendedName>
</protein>
<proteinExistence type="inferred from homology"/>
<dbReference type="UniPathway" id="UPA00042">
    <property type="reaction ID" value="UER00497"/>
</dbReference>
<dbReference type="GO" id="GO:0008784">
    <property type="term" value="F:alanine racemase activity"/>
    <property type="evidence" value="ECO:0007669"/>
    <property type="project" value="UniProtKB-UniRule"/>
</dbReference>
<evidence type="ECO:0000313" key="9">
    <source>
        <dbReference type="EMBL" id="PNQ74854.1"/>
    </source>
</evidence>
<evidence type="ECO:0000313" key="10">
    <source>
        <dbReference type="Proteomes" id="UP000236641"/>
    </source>
</evidence>
<gene>
    <name evidence="9" type="primary">alr</name>
    <name evidence="9" type="ORF">C1T31_01580</name>
</gene>
<comment type="cofactor">
    <cofactor evidence="2 5 6">
        <name>pyridoxal 5'-phosphate</name>
        <dbReference type="ChEBI" id="CHEBI:597326"/>
    </cofactor>
</comment>
<feature type="active site" description="Proton acceptor; specific for D-alanine" evidence="5">
    <location>
        <position position="38"/>
    </location>
</feature>
<dbReference type="GO" id="GO:0030170">
    <property type="term" value="F:pyridoxal phosphate binding"/>
    <property type="evidence" value="ECO:0007669"/>
    <property type="project" value="UniProtKB-UniRule"/>
</dbReference>
<evidence type="ECO:0000256" key="1">
    <source>
        <dbReference type="ARBA" id="ARBA00000316"/>
    </source>
</evidence>